<dbReference type="Proteomes" id="UP000829398">
    <property type="component" value="Chromosome 5"/>
</dbReference>
<keyword evidence="1" id="KW-0808">Transferase</keyword>
<protein>
    <submittedName>
        <fullName evidence="1">Reverse transcriptase/RNA-dependent DNA polymerase</fullName>
    </submittedName>
</protein>
<evidence type="ECO:0000313" key="1">
    <source>
        <dbReference type="EMBL" id="KAH9754518.1"/>
    </source>
</evidence>
<name>A0ACB8KJB7_CITSI</name>
<organism evidence="1 2">
    <name type="scientific">Citrus sinensis</name>
    <name type="common">Sweet orange</name>
    <name type="synonym">Citrus aurantium var. sinensis</name>
    <dbReference type="NCBI Taxonomy" id="2711"/>
    <lineage>
        <taxon>Eukaryota</taxon>
        <taxon>Viridiplantae</taxon>
        <taxon>Streptophyta</taxon>
        <taxon>Embryophyta</taxon>
        <taxon>Tracheophyta</taxon>
        <taxon>Spermatophyta</taxon>
        <taxon>Magnoliopsida</taxon>
        <taxon>eudicotyledons</taxon>
        <taxon>Gunneridae</taxon>
        <taxon>Pentapetalae</taxon>
        <taxon>rosids</taxon>
        <taxon>malvids</taxon>
        <taxon>Sapindales</taxon>
        <taxon>Rutaceae</taxon>
        <taxon>Aurantioideae</taxon>
        <taxon>Citrus</taxon>
    </lineage>
</organism>
<keyword evidence="1" id="KW-0695">RNA-directed DNA polymerase</keyword>
<sequence length="1255" mass="143836">MSLGVTMKEQREQVLAGCLMGKVLLSRGVNREGLKVALQQVWRTFKEVKIESLGNNIFMFKFAEEADKRRVLSGGPWHFDRALIVLTEPKCIGEVSKQAFTHVPFWVQIRNIPIACMERDFLQELGGMIGKVEEIETDKNEDCFGEFARIRIFINITQPLKKILFLNQEGETDIPMPVVYERLPDFCFCCGIIGHQLKECAQYQGQPKEDLSFGMWMKALMIGGRSRKYRGKERWQNGGERTEKSTSSEFHEKSQQFQQEQVKPADKNRLGSGEEEMGQTKEMDRTSEVEWVGEQHLMKCVTEMMATKQADSEMQRGSTGNVTIPRDLIIKAGNVNSTEGEKMETDRAEKHEETLGSNSAQEGAEETKIYTEAGSSQTHINKKKWKRQARATKNEGGASSGLRTHKRPNSEATWPNSKIKKTKVDDPSHSEMKKFSLIAEQTKVHRELIGKGGGLALLWKSETNVQIKSFNQHHIDAEVVMENGKLIRCTGVYGHPDMRQRKHTWTLLRRLSGFSSTPWTCFGDFNEILHPFEKSGGNERQVSLITDFREALRDCDLLDIGYKGYSFTWSNGRFGPAFVEERLDRFVCNSAWRDIFLDVAATNIDSWTSDHCPVVMEVQIRGCGMNFNQRRATRIHYEDMWSPYDACKEIMEEEWSMQGRWNFENPVSVFQKVAKKSMARLILWSKEEFRGRQKKLEKLTIQLRSLKLKRVQYVDGNQIKEHKFFSVGGKEVLIKAAAQAIPAYALSVFKIPMGICDDIQRIIAKFWWGSGTDKKGIHWSSWSKLSMAKCRGGMGFREFSSFNQALRSILWGRQVISKGYRWRIGNGQSILLHKENWLPRPLTFKPISKPSLPDDALVAELINAEHEWNERLIHRHFAKTDVEAIVKILLPRRPMKDEVMWHYDRKGQYSVKSGYQIALNLKFPARPTSSAAEQNQWNTIWLLTLLEKIRIFAWRAAKNLLPSAENLWKRKVIQEPVCQFCNNKLETIFHALVGCKVVQKIWKITRFEDDLKDCVDQDILSLLIGLKLRRSNDDLELLVSILWMIWNARNKWIFKRVKESPQVTVSKAEAVLEAFRRTQIPAATHIDKQRSPMLKAWNPPQKGFYKVNVDAATNSEKQIAGLGAVIRDEDGNVIAAAVKVSKFYGDVCFADAEAVEWGLQVARNACIKSLIVESDAQEIVKLVNNNRGCRSEILWTISEVQKMLKSFSSVCVQYANRSCNAIAHSLAKLALEMLETFVWMGSYPPHLLYLFSSLS</sequence>
<evidence type="ECO:0000313" key="2">
    <source>
        <dbReference type="Proteomes" id="UP000829398"/>
    </source>
</evidence>
<keyword evidence="2" id="KW-1185">Reference proteome</keyword>
<gene>
    <name evidence="1" type="ORF">KPL71_015464</name>
</gene>
<keyword evidence="1" id="KW-0548">Nucleotidyltransferase</keyword>
<reference evidence="2" key="1">
    <citation type="journal article" date="2023" name="Hortic. Res.">
        <title>A chromosome-level phased genome enabling allele-level studies in sweet orange: a case study on citrus Huanglongbing tolerance.</title>
        <authorList>
            <person name="Wu B."/>
            <person name="Yu Q."/>
            <person name="Deng Z."/>
            <person name="Duan Y."/>
            <person name="Luo F."/>
            <person name="Gmitter F. Jr."/>
        </authorList>
    </citation>
    <scope>NUCLEOTIDE SEQUENCE [LARGE SCALE GENOMIC DNA]</scope>
    <source>
        <strain evidence="2">cv. Valencia</strain>
    </source>
</reference>
<dbReference type="EMBL" id="CM039174">
    <property type="protein sequence ID" value="KAH9754518.1"/>
    <property type="molecule type" value="Genomic_DNA"/>
</dbReference>
<proteinExistence type="predicted"/>
<comment type="caution">
    <text evidence="1">The sequence shown here is derived from an EMBL/GenBank/DDBJ whole genome shotgun (WGS) entry which is preliminary data.</text>
</comment>
<accession>A0ACB8KJB7</accession>